<organism evidence="1 2">
    <name type="scientific">Stephania japonica</name>
    <dbReference type="NCBI Taxonomy" id="461633"/>
    <lineage>
        <taxon>Eukaryota</taxon>
        <taxon>Viridiplantae</taxon>
        <taxon>Streptophyta</taxon>
        <taxon>Embryophyta</taxon>
        <taxon>Tracheophyta</taxon>
        <taxon>Spermatophyta</taxon>
        <taxon>Magnoliopsida</taxon>
        <taxon>Ranunculales</taxon>
        <taxon>Menispermaceae</taxon>
        <taxon>Menispermoideae</taxon>
        <taxon>Cissampelideae</taxon>
        <taxon>Stephania</taxon>
    </lineage>
</organism>
<dbReference type="Proteomes" id="UP001417504">
    <property type="component" value="Unassembled WGS sequence"/>
</dbReference>
<accession>A0AAP0EC05</accession>
<name>A0AAP0EC05_9MAGN</name>
<dbReference type="GO" id="GO:0048564">
    <property type="term" value="P:photosystem I assembly"/>
    <property type="evidence" value="ECO:0007669"/>
    <property type="project" value="InterPro"/>
</dbReference>
<evidence type="ECO:0000313" key="2">
    <source>
        <dbReference type="Proteomes" id="UP001417504"/>
    </source>
</evidence>
<dbReference type="EMBL" id="JBBNAE010000010">
    <property type="protein sequence ID" value="KAK9090454.1"/>
    <property type="molecule type" value="Genomic_DNA"/>
</dbReference>
<dbReference type="InterPro" id="IPR037736">
    <property type="entry name" value="PSA3"/>
</dbReference>
<protein>
    <recommendedName>
        <fullName evidence="3">Photosystem I assembly factor PSA3, chloroplastic</fullName>
    </recommendedName>
</protein>
<keyword evidence="2" id="KW-1185">Reference proteome</keyword>
<dbReference type="PANTHER" id="PTHR36770:SF1">
    <property type="entry name" value="PHOTOSYSTEM I ASSEMBLY FACTOR PSA3, CHLOROPLASTIC"/>
    <property type="match status" value="1"/>
</dbReference>
<gene>
    <name evidence="1" type="ORF">Sjap_023631</name>
</gene>
<sequence length="323" mass="36025">MVVVTTPLLQSKFNLHQIHSPFPFKSSPFLLLHVHHCCKNPLEHIVRASPSCKVGANNNGVLSVKAYIENPNSVSSLVSKVVGSLPVIGLFARIFSDEGGVGGDVIDFAEFRRRVGKKCTVMDSASFYEFQERRGKAGDPLYVLLCCWLAAIGAGLLKSEEILEGVARLRLSNDIEFEEENFLALLRDAKEGDVRAYRKVSALYYLSMLDDISCHPQRRAKLRVETPSIPLEIRAEKALEAIYVCCFGKDPIENEDERLLSAMLNAVFPSVGLSEIERIVSEKVKRIAEGGEINNLPEPKPLPQEAIRLQMKDLQFLKQNSEN</sequence>
<dbReference type="PANTHER" id="PTHR36770">
    <property type="entry name" value="PHOTOSYSTEM I ASSEMBLY FACTOR PSA3, CHLOROPLASTIC"/>
    <property type="match status" value="1"/>
</dbReference>
<evidence type="ECO:0008006" key="3">
    <source>
        <dbReference type="Google" id="ProtNLM"/>
    </source>
</evidence>
<proteinExistence type="predicted"/>
<dbReference type="AlphaFoldDB" id="A0AAP0EC05"/>
<reference evidence="1 2" key="1">
    <citation type="submission" date="2024-01" db="EMBL/GenBank/DDBJ databases">
        <title>Genome assemblies of Stephania.</title>
        <authorList>
            <person name="Yang L."/>
        </authorList>
    </citation>
    <scope>NUCLEOTIDE SEQUENCE [LARGE SCALE GENOMIC DNA]</scope>
    <source>
        <strain evidence="1">QJT</strain>
        <tissue evidence="1">Leaf</tissue>
    </source>
</reference>
<comment type="caution">
    <text evidence="1">The sequence shown here is derived from an EMBL/GenBank/DDBJ whole genome shotgun (WGS) entry which is preliminary data.</text>
</comment>
<evidence type="ECO:0000313" key="1">
    <source>
        <dbReference type="EMBL" id="KAK9090454.1"/>
    </source>
</evidence>